<sequence length="143" mass="15728">MSIQTRDAGAGFIATDPQLTTSESGRARFYARFGQEHFRKEDDGSFTKLETSFHHLVMFGKSAEHAAERFAKGDNFIADGYVRTSTYEKEGGMVESEEFVASRIGHDAARTRYEVDRSPRRDAVNASSFAPPAARSAPATVGL</sequence>
<dbReference type="RefSeq" id="WP_114116933.1">
    <property type="nucleotide sequence ID" value="NZ_BMHU01000004.1"/>
</dbReference>
<organism evidence="4 5">
    <name type="scientific">Microbacterium sorbitolivorans</name>
    <dbReference type="NCBI Taxonomy" id="1867410"/>
    <lineage>
        <taxon>Bacteria</taxon>
        <taxon>Bacillati</taxon>
        <taxon>Actinomycetota</taxon>
        <taxon>Actinomycetes</taxon>
        <taxon>Micrococcales</taxon>
        <taxon>Microbacteriaceae</taxon>
        <taxon>Microbacterium</taxon>
    </lineage>
</organism>
<evidence type="ECO:0000256" key="2">
    <source>
        <dbReference type="PROSITE-ProRule" id="PRU00252"/>
    </source>
</evidence>
<feature type="region of interest" description="Disordered" evidence="3">
    <location>
        <begin position="115"/>
        <end position="143"/>
    </location>
</feature>
<dbReference type="Proteomes" id="UP000253508">
    <property type="component" value="Unassembled WGS sequence"/>
</dbReference>
<dbReference type="InterPro" id="IPR012340">
    <property type="entry name" value="NA-bd_OB-fold"/>
</dbReference>
<comment type="caution">
    <text evidence="4">The sequence shown here is derived from an EMBL/GenBank/DDBJ whole genome shotgun (WGS) entry which is preliminary data.</text>
</comment>
<proteinExistence type="predicted"/>
<dbReference type="Gene3D" id="2.40.50.140">
    <property type="entry name" value="Nucleic acid-binding proteins"/>
    <property type="match status" value="1"/>
</dbReference>
<dbReference type="PROSITE" id="PS50935">
    <property type="entry name" value="SSB"/>
    <property type="match status" value="1"/>
</dbReference>
<reference evidence="4 5" key="1">
    <citation type="submission" date="2018-07" db="EMBL/GenBank/DDBJ databases">
        <title>Microbacterium endoborsara sp. nov., a novel actinobacterium isolated from Borszczowia aralocaspica.</title>
        <authorList>
            <person name="An D."/>
        </authorList>
    </citation>
    <scope>NUCLEOTIDE SEQUENCE [LARGE SCALE GENOMIC DNA]</scope>
    <source>
        <strain evidence="4 5">C1.15228</strain>
    </source>
</reference>
<dbReference type="SUPFAM" id="SSF50249">
    <property type="entry name" value="Nucleic acid-binding proteins"/>
    <property type="match status" value="1"/>
</dbReference>
<keyword evidence="5" id="KW-1185">Reference proteome</keyword>
<accession>A0A367Y898</accession>
<dbReference type="EMBL" id="QORO01000001">
    <property type="protein sequence ID" value="RCK61830.1"/>
    <property type="molecule type" value="Genomic_DNA"/>
</dbReference>
<dbReference type="OrthoDB" id="4773434at2"/>
<gene>
    <name evidence="4" type="ORF">DTO57_04220</name>
</gene>
<name>A0A367Y898_9MICO</name>
<dbReference type="InterPro" id="IPR000424">
    <property type="entry name" value="Primosome_PriB/ssb"/>
</dbReference>
<dbReference type="AlphaFoldDB" id="A0A367Y898"/>
<protein>
    <submittedName>
        <fullName evidence="4">Single-stranded DNA-binding protein</fullName>
    </submittedName>
</protein>
<evidence type="ECO:0000256" key="1">
    <source>
        <dbReference type="ARBA" id="ARBA00023125"/>
    </source>
</evidence>
<dbReference type="GO" id="GO:0003697">
    <property type="term" value="F:single-stranded DNA binding"/>
    <property type="evidence" value="ECO:0007669"/>
    <property type="project" value="InterPro"/>
</dbReference>
<keyword evidence="1 2" id="KW-0238">DNA-binding</keyword>
<evidence type="ECO:0000313" key="4">
    <source>
        <dbReference type="EMBL" id="RCK61830.1"/>
    </source>
</evidence>
<dbReference type="Pfam" id="PF00436">
    <property type="entry name" value="SSB"/>
    <property type="match status" value="1"/>
</dbReference>
<feature type="compositionally biased region" description="Low complexity" evidence="3">
    <location>
        <begin position="126"/>
        <end position="143"/>
    </location>
</feature>
<dbReference type="CDD" id="cd04496">
    <property type="entry name" value="SSB_OBF"/>
    <property type="match status" value="1"/>
</dbReference>
<evidence type="ECO:0000313" key="5">
    <source>
        <dbReference type="Proteomes" id="UP000253508"/>
    </source>
</evidence>
<evidence type="ECO:0000256" key="3">
    <source>
        <dbReference type="SAM" id="MobiDB-lite"/>
    </source>
</evidence>